<evidence type="ECO:0000256" key="1">
    <source>
        <dbReference type="ARBA" id="ARBA00000085"/>
    </source>
</evidence>
<dbReference type="PANTHER" id="PTHR43065">
    <property type="entry name" value="SENSOR HISTIDINE KINASE"/>
    <property type="match status" value="1"/>
</dbReference>
<keyword evidence="11" id="KW-1185">Reference proteome</keyword>
<organism evidence="10 11">
    <name type="scientific">Irregularibacter muris</name>
    <dbReference type="NCBI Taxonomy" id="1796619"/>
    <lineage>
        <taxon>Bacteria</taxon>
        <taxon>Bacillati</taxon>
        <taxon>Bacillota</taxon>
        <taxon>Clostridia</taxon>
        <taxon>Eubacteriales</taxon>
        <taxon>Eubacteriaceae</taxon>
        <taxon>Irregularibacter</taxon>
    </lineage>
</organism>
<dbReference type="PRINTS" id="PR00344">
    <property type="entry name" value="BCTRLSENSOR"/>
</dbReference>
<dbReference type="EMBL" id="JANKAS010000015">
    <property type="protein sequence ID" value="MCR1899884.1"/>
    <property type="molecule type" value="Genomic_DNA"/>
</dbReference>
<dbReference type="Pfam" id="PF02518">
    <property type="entry name" value="HATPase_c"/>
    <property type="match status" value="1"/>
</dbReference>
<dbReference type="InterPro" id="IPR004358">
    <property type="entry name" value="Sig_transdc_His_kin-like_C"/>
</dbReference>
<dbReference type="GO" id="GO:0005524">
    <property type="term" value="F:ATP binding"/>
    <property type="evidence" value="ECO:0007669"/>
    <property type="project" value="UniProtKB-KW"/>
</dbReference>
<reference evidence="10" key="1">
    <citation type="submission" date="2022-07" db="EMBL/GenBank/DDBJ databases">
        <title>Enhanced cultured diversity of the mouse gut microbiota enables custom-made synthetic communities.</title>
        <authorList>
            <person name="Afrizal A."/>
        </authorList>
    </citation>
    <scope>NUCLEOTIDE SEQUENCE</scope>
    <source>
        <strain evidence="10">DSM 28593</strain>
    </source>
</reference>
<protein>
    <recommendedName>
        <fullName evidence="2">histidine kinase</fullName>
        <ecNumber evidence="2">2.7.13.3</ecNumber>
    </recommendedName>
</protein>
<evidence type="ECO:0000259" key="9">
    <source>
        <dbReference type="PROSITE" id="PS50109"/>
    </source>
</evidence>
<dbReference type="GO" id="GO:0000160">
    <property type="term" value="P:phosphorelay signal transduction system"/>
    <property type="evidence" value="ECO:0007669"/>
    <property type="project" value="UniProtKB-KW"/>
</dbReference>
<gene>
    <name evidence="10" type="ORF">NSA47_12970</name>
</gene>
<evidence type="ECO:0000256" key="3">
    <source>
        <dbReference type="ARBA" id="ARBA00022553"/>
    </source>
</evidence>
<evidence type="ECO:0000256" key="6">
    <source>
        <dbReference type="ARBA" id="ARBA00022777"/>
    </source>
</evidence>
<dbReference type="InterPro" id="IPR036890">
    <property type="entry name" value="HATPase_C_sf"/>
</dbReference>
<evidence type="ECO:0000256" key="7">
    <source>
        <dbReference type="ARBA" id="ARBA00022840"/>
    </source>
</evidence>
<evidence type="ECO:0000256" key="2">
    <source>
        <dbReference type="ARBA" id="ARBA00012438"/>
    </source>
</evidence>
<dbReference type="InterPro" id="IPR003594">
    <property type="entry name" value="HATPase_dom"/>
</dbReference>
<evidence type="ECO:0000313" key="11">
    <source>
        <dbReference type="Proteomes" id="UP001205748"/>
    </source>
</evidence>
<evidence type="ECO:0000256" key="5">
    <source>
        <dbReference type="ARBA" id="ARBA00022741"/>
    </source>
</evidence>
<keyword evidence="8" id="KW-0902">Two-component regulatory system</keyword>
<keyword evidence="6" id="KW-0418">Kinase</keyword>
<accession>A0AAE3HJ96</accession>
<dbReference type="Gene3D" id="3.30.565.10">
    <property type="entry name" value="Histidine kinase-like ATPase, C-terminal domain"/>
    <property type="match status" value="1"/>
</dbReference>
<dbReference type="EC" id="2.7.13.3" evidence="2"/>
<dbReference type="InterPro" id="IPR005467">
    <property type="entry name" value="His_kinase_dom"/>
</dbReference>
<dbReference type="Proteomes" id="UP001205748">
    <property type="component" value="Unassembled WGS sequence"/>
</dbReference>
<feature type="domain" description="Histidine kinase" evidence="9">
    <location>
        <begin position="1"/>
        <end position="106"/>
    </location>
</feature>
<comment type="catalytic activity">
    <reaction evidence="1">
        <text>ATP + protein L-histidine = ADP + protein N-phospho-L-histidine.</text>
        <dbReference type="EC" id="2.7.13.3"/>
    </reaction>
</comment>
<keyword evidence="5" id="KW-0547">Nucleotide-binding</keyword>
<sequence length="185" mass="20569">MKELSLHILDIAQNSIEAKACVISLKIKESLKENQLTISVEDDGVGMDKELLCRVENPFTTTRTTRKVGLGISLLKSAAERCNGALHITSKKGVGTKVEACFQYDHIDRAPLGNMPETIASIVLSMENSELIYEHSLDHSFFYFDTREVKSALGSEVSIRENEVISWIKDYIKEGLQSLYGGVKS</sequence>
<keyword evidence="7 10" id="KW-0067">ATP-binding</keyword>
<keyword evidence="4" id="KW-0808">Transferase</keyword>
<evidence type="ECO:0000256" key="4">
    <source>
        <dbReference type="ARBA" id="ARBA00022679"/>
    </source>
</evidence>
<dbReference type="SMART" id="SM00387">
    <property type="entry name" value="HATPase_c"/>
    <property type="match status" value="1"/>
</dbReference>
<dbReference type="PANTHER" id="PTHR43065:SF10">
    <property type="entry name" value="PEROXIDE STRESS-ACTIVATED HISTIDINE KINASE MAK3"/>
    <property type="match status" value="1"/>
</dbReference>
<proteinExistence type="predicted"/>
<dbReference type="GO" id="GO:0004673">
    <property type="term" value="F:protein histidine kinase activity"/>
    <property type="evidence" value="ECO:0007669"/>
    <property type="project" value="UniProtKB-EC"/>
</dbReference>
<name>A0AAE3HJ96_9FIRM</name>
<dbReference type="SUPFAM" id="SSF55874">
    <property type="entry name" value="ATPase domain of HSP90 chaperone/DNA topoisomerase II/histidine kinase"/>
    <property type="match status" value="1"/>
</dbReference>
<evidence type="ECO:0000256" key="8">
    <source>
        <dbReference type="ARBA" id="ARBA00023012"/>
    </source>
</evidence>
<comment type="caution">
    <text evidence="10">The sequence shown here is derived from an EMBL/GenBank/DDBJ whole genome shotgun (WGS) entry which is preliminary data.</text>
</comment>
<dbReference type="RefSeq" id="WP_257532660.1">
    <property type="nucleotide sequence ID" value="NZ_JANKAS010000015.1"/>
</dbReference>
<dbReference type="AlphaFoldDB" id="A0AAE3HJ96"/>
<evidence type="ECO:0000313" key="10">
    <source>
        <dbReference type="EMBL" id="MCR1899884.1"/>
    </source>
</evidence>
<keyword evidence="3" id="KW-0597">Phosphoprotein</keyword>
<dbReference type="PROSITE" id="PS50109">
    <property type="entry name" value="HIS_KIN"/>
    <property type="match status" value="1"/>
</dbReference>